<comment type="caution">
    <text evidence="2">The sequence shown here is derived from an EMBL/GenBank/DDBJ whole genome shotgun (WGS) entry which is preliminary data.</text>
</comment>
<evidence type="ECO:0000259" key="1">
    <source>
        <dbReference type="Pfam" id="PF09851"/>
    </source>
</evidence>
<dbReference type="Pfam" id="PF09851">
    <property type="entry name" value="SHOCT"/>
    <property type="match status" value="1"/>
</dbReference>
<name>A0ABT5KLH8_9BURK</name>
<reference evidence="2 3" key="1">
    <citation type="submission" date="2022-10" db="EMBL/GenBank/DDBJ databases">
        <title>paucibacter sp. hw8 Genome sequencing.</title>
        <authorList>
            <person name="Park S."/>
        </authorList>
    </citation>
    <scope>NUCLEOTIDE SEQUENCE [LARGE SCALE GENOMIC DNA]</scope>
    <source>
        <strain evidence="3">hw8</strain>
    </source>
</reference>
<keyword evidence="3" id="KW-1185">Reference proteome</keyword>
<evidence type="ECO:0000313" key="3">
    <source>
        <dbReference type="Proteomes" id="UP001219862"/>
    </source>
</evidence>
<evidence type="ECO:0000313" key="2">
    <source>
        <dbReference type="EMBL" id="MDC8783764.1"/>
    </source>
</evidence>
<dbReference type="InterPro" id="IPR018649">
    <property type="entry name" value="SHOCT"/>
</dbReference>
<sequence>MLDKLGALVSKGILTEEEFVAKKAALLKKIG</sequence>
<proteinExistence type="predicted"/>
<organism evidence="2 3">
    <name type="scientific">Roseateles koreensis</name>
    <dbReference type="NCBI Taxonomy" id="2987526"/>
    <lineage>
        <taxon>Bacteria</taxon>
        <taxon>Pseudomonadati</taxon>
        <taxon>Pseudomonadota</taxon>
        <taxon>Betaproteobacteria</taxon>
        <taxon>Burkholderiales</taxon>
        <taxon>Sphaerotilaceae</taxon>
        <taxon>Roseateles</taxon>
    </lineage>
</organism>
<feature type="domain" description="SHOCT" evidence="1">
    <location>
        <begin position="2"/>
        <end position="27"/>
    </location>
</feature>
<protein>
    <submittedName>
        <fullName evidence="2">SHOCT domain-containing protein</fullName>
    </submittedName>
</protein>
<dbReference type="Proteomes" id="UP001219862">
    <property type="component" value="Unassembled WGS sequence"/>
</dbReference>
<accession>A0ABT5KLH8</accession>
<gene>
    <name evidence="2" type="ORF">PRZ01_00980</name>
</gene>
<dbReference type="EMBL" id="JAQQXS010000001">
    <property type="protein sequence ID" value="MDC8783764.1"/>
    <property type="molecule type" value="Genomic_DNA"/>
</dbReference>